<accession>A0A9X3IUZ9</accession>
<feature type="domain" description="Tripartite ATP-independent periplasmic transporters DctQ component" evidence="10">
    <location>
        <begin position="44"/>
        <end position="178"/>
    </location>
</feature>
<dbReference type="PANTHER" id="PTHR35011">
    <property type="entry name" value="2,3-DIKETO-L-GULONATE TRAP TRANSPORTER SMALL PERMEASE PROTEIN YIAM"/>
    <property type="match status" value="1"/>
</dbReference>
<proteinExistence type="inferred from homology"/>
<evidence type="ECO:0000256" key="6">
    <source>
        <dbReference type="ARBA" id="ARBA00022989"/>
    </source>
</evidence>
<comment type="subunit">
    <text evidence="9">The complex comprises the extracytoplasmic solute receptor protein and the two transmembrane proteins.</text>
</comment>
<name>A0A9X3IUZ9_9GAMM</name>
<evidence type="ECO:0000256" key="1">
    <source>
        <dbReference type="ARBA" id="ARBA00004429"/>
    </source>
</evidence>
<keyword evidence="5 9" id="KW-0812">Transmembrane</keyword>
<evidence type="ECO:0000256" key="9">
    <source>
        <dbReference type="RuleBase" id="RU369079"/>
    </source>
</evidence>
<evidence type="ECO:0000313" key="12">
    <source>
        <dbReference type="Proteomes" id="UP001150830"/>
    </source>
</evidence>
<dbReference type="AlphaFoldDB" id="A0A9X3IUZ9"/>
<evidence type="ECO:0000256" key="8">
    <source>
        <dbReference type="ARBA" id="ARBA00038436"/>
    </source>
</evidence>
<evidence type="ECO:0000313" key="11">
    <source>
        <dbReference type="EMBL" id="MCY0967449.1"/>
    </source>
</evidence>
<comment type="caution">
    <text evidence="11">The sequence shown here is derived from an EMBL/GenBank/DDBJ whole genome shotgun (WGS) entry which is preliminary data.</text>
</comment>
<evidence type="ECO:0000256" key="5">
    <source>
        <dbReference type="ARBA" id="ARBA00022692"/>
    </source>
</evidence>
<dbReference type="InterPro" id="IPR055348">
    <property type="entry name" value="DctQ"/>
</dbReference>
<keyword evidence="4 9" id="KW-0997">Cell inner membrane</keyword>
<evidence type="ECO:0000256" key="7">
    <source>
        <dbReference type="ARBA" id="ARBA00023136"/>
    </source>
</evidence>
<dbReference type="GO" id="GO:0005886">
    <property type="term" value="C:plasma membrane"/>
    <property type="evidence" value="ECO:0007669"/>
    <property type="project" value="UniProtKB-SubCell"/>
</dbReference>
<keyword evidence="7 9" id="KW-0472">Membrane</keyword>
<feature type="transmembrane region" description="Helical" evidence="9">
    <location>
        <begin position="36"/>
        <end position="58"/>
    </location>
</feature>
<comment type="similarity">
    <text evidence="8 9">Belongs to the TRAP transporter small permease family.</text>
</comment>
<comment type="function">
    <text evidence="9">Part of the tripartite ATP-independent periplasmic (TRAP) transport system.</text>
</comment>
<dbReference type="RefSeq" id="WP_283175646.1">
    <property type="nucleotide sequence ID" value="NZ_JAPNOA010000059.1"/>
</dbReference>
<feature type="transmembrane region" description="Helical" evidence="9">
    <location>
        <begin position="110"/>
        <end position="132"/>
    </location>
</feature>
<keyword evidence="2 9" id="KW-0813">Transport</keyword>
<gene>
    <name evidence="11" type="ORF">OUO13_19890</name>
</gene>
<dbReference type="InterPro" id="IPR007387">
    <property type="entry name" value="TRAP_DctQ"/>
</dbReference>
<keyword evidence="12" id="KW-1185">Reference proteome</keyword>
<dbReference type="PANTHER" id="PTHR35011:SF4">
    <property type="entry name" value="SLL1102 PROTEIN"/>
    <property type="match status" value="1"/>
</dbReference>
<dbReference type="Proteomes" id="UP001150830">
    <property type="component" value="Unassembled WGS sequence"/>
</dbReference>
<reference evidence="11" key="1">
    <citation type="submission" date="2022-11" db="EMBL/GenBank/DDBJ databases">
        <title>Parathalassolutuus dongxingensis gen. nov., sp. nov., a novel member of family Oceanospirillaceae isolated from a coastal shrimp pond in Guangxi, China.</title>
        <authorList>
            <person name="Chen H."/>
        </authorList>
    </citation>
    <scope>NUCLEOTIDE SEQUENCE</scope>
    <source>
        <strain evidence="11">G-43</strain>
    </source>
</reference>
<keyword evidence="3" id="KW-1003">Cell membrane</keyword>
<evidence type="ECO:0000256" key="2">
    <source>
        <dbReference type="ARBA" id="ARBA00022448"/>
    </source>
</evidence>
<dbReference type="GO" id="GO:0022857">
    <property type="term" value="F:transmembrane transporter activity"/>
    <property type="evidence" value="ECO:0007669"/>
    <property type="project" value="UniProtKB-UniRule"/>
</dbReference>
<keyword evidence="6 9" id="KW-1133">Transmembrane helix</keyword>
<organism evidence="11 12">
    <name type="scientific">Parathalassolituus penaei</name>
    <dbReference type="NCBI Taxonomy" id="2997323"/>
    <lineage>
        <taxon>Bacteria</taxon>
        <taxon>Pseudomonadati</taxon>
        <taxon>Pseudomonadota</taxon>
        <taxon>Gammaproteobacteria</taxon>
        <taxon>Oceanospirillales</taxon>
        <taxon>Oceanospirillaceae</taxon>
        <taxon>Parathalassolituus</taxon>
    </lineage>
</organism>
<evidence type="ECO:0000259" key="10">
    <source>
        <dbReference type="Pfam" id="PF04290"/>
    </source>
</evidence>
<dbReference type="Pfam" id="PF04290">
    <property type="entry name" value="DctQ"/>
    <property type="match status" value="1"/>
</dbReference>
<dbReference type="EMBL" id="JAPNOA010000059">
    <property type="protein sequence ID" value="MCY0967449.1"/>
    <property type="molecule type" value="Genomic_DNA"/>
</dbReference>
<evidence type="ECO:0000256" key="4">
    <source>
        <dbReference type="ARBA" id="ARBA00022519"/>
    </source>
</evidence>
<comment type="subcellular location">
    <subcellularLocation>
        <location evidence="1 9">Cell inner membrane</location>
        <topology evidence="1 9">Multi-pass membrane protein</topology>
    </subcellularLocation>
</comment>
<evidence type="ECO:0000256" key="3">
    <source>
        <dbReference type="ARBA" id="ARBA00022475"/>
    </source>
</evidence>
<protein>
    <recommendedName>
        <fullName evidence="9">TRAP transporter small permease protein</fullName>
    </recommendedName>
</protein>
<feature type="transmembrane region" description="Helical" evidence="9">
    <location>
        <begin position="152"/>
        <end position="174"/>
    </location>
</feature>
<feature type="transmembrane region" description="Helical" evidence="9">
    <location>
        <begin position="70"/>
        <end position="89"/>
    </location>
</feature>
<sequence>MNQPADLSAGEHPQSPSLSVPLADTIDHALRRLGEAFAWLFVILMLVILLQVVLRRGFSAGQIALEELQWHLYGIGVLIGAVYAQAANTHVRVDIFHAHFSRAWQYRIEIIGLLVLLLPFLGLVLFHGLELVQEAWRISERSLAPAGLPWRWLIKSMIPLTTVLLIIAALNRIYRDLTLLRRCRREL</sequence>